<dbReference type="InterPro" id="IPR002931">
    <property type="entry name" value="Transglutaminase-like"/>
</dbReference>
<dbReference type="InterPro" id="IPR052901">
    <property type="entry name" value="Bact_TGase-like"/>
</dbReference>
<feature type="transmembrane region" description="Helical" evidence="2">
    <location>
        <begin position="272"/>
        <end position="297"/>
    </location>
</feature>
<keyword evidence="5" id="KW-1185">Reference proteome</keyword>
<dbReference type="Gene3D" id="3.10.620.30">
    <property type="match status" value="1"/>
</dbReference>
<keyword evidence="2" id="KW-1133">Transmembrane helix</keyword>
<organism evidence="4 5">
    <name type="scientific">Pseudolysinimonas kribbensis</name>
    <dbReference type="NCBI Taxonomy" id="433641"/>
    <lineage>
        <taxon>Bacteria</taxon>
        <taxon>Bacillati</taxon>
        <taxon>Actinomycetota</taxon>
        <taxon>Actinomycetes</taxon>
        <taxon>Micrococcales</taxon>
        <taxon>Microbacteriaceae</taxon>
        <taxon>Pseudolysinimonas</taxon>
    </lineage>
</organism>
<feature type="compositionally biased region" description="Polar residues" evidence="1">
    <location>
        <begin position="228"/>
        <end position="243"/>
    </location>
</feature>
<proteinExistence type="predicted"/>
<evidence type="ECO:0000313" key="5">
    <source>
        <dbReference type="Proteomes" id="UP001157034"/>
    </source>
</evidence>
<evidence type="ECO:0000259" key="3">
    <source>
        <dbReference type="SMART" id="SM00460"/>
    </source>
</evidence>
<dbReference type="PANTHER" id="PTHR42736">
    <property type="entry name" value="PROTEIN-GLUTAMINE GAMMA-GLUTAMYLTRANSFERASE"/>
    <property type="match status" value="1"/>
</dbReference>
<dbReference type="SMART" id="SM00460">
    <property type="entry name" value="TGc"/>
    <property type="match status" value="1"/>
</dbReference>
<accession>A0ABQ6K3A8</accession>
<dbReference type="InterPro" id="IPR038765">
    <property type="entry name" value="Papain-like_cys_pep_sf"/>
</dbReference>
<dbReference type="Pfam" id="PF01841">
    <property type="entry name" value="Transglut_core"/>
    <property type="match status" value="1"/>
</dbReference>
<feature type="domain" description="Transglutaminase-like" evidence="3">
    <location>
        <begin position="143"/>
        <end position="216"/>
    </location>
</feature>
<sequence>MWIPTPGYTQALTVTGPGGAGLGDAARQSLRYNAATGGTVLLGGLARGDAVRITAQTQRAAPDDDQLRSVPTANVQLGPVTDIPDVVAAKATEFAASAKSAIGQLRNIEQTLHTKGYLSHGTSSDTVASLAGHGADRMEQLFSGNVMVGDDEQYASAMALMARSLHYPARVVFGFAPKVPDGADPATPRKITGHDVSAWVEVAFQGVGWVPFYPTPTQTDVPQALNPKPQTEPQPQVRQPPRSNSDENDLVTNVKIDDGDKKDVSLFGLPGWVVAAGLGVLIPLAIVLLPALVVALFKARRMRRRRAAARAPDAAAGAWSELVDRLDELGIGPPPPGTRARVAGALDARLRELPAAGRAPDAVGTATATATLEPLARRTDELVFAARPATAAEADAVWAEALAVIQSTEHRLSRGRRVLRRYRLSSLTGWARRMAARGLAAVPRTGEPGGGAR</sequence>
<evidence type="ECO:0000313" key="4">
    <source>
        <dbReference type="EMBL" id="GMA94055.1"/>
    </source>
</evidence>
<dbReference type="SUPFAM" id="SSF54001">
    <property type="entry name" value="Cysteine proteinases"/>
    <property type="match status" value="1"/>
</dbReference>
<reference evidence="5" key="1">
    <citation type="journal article" date="2019" name="Int. J. Syst. Evol. Microbiol.">
        <title>The Global Catalogue of Microorganisms (GCM) 10K type strain sequencing project: providing services to taxonomists for standard genome sequencing and annotation.</title>
        <authorList>
            <consortium name="The Broad Institute Genomics Platform"/>
            <consortium name="The Broad Institute Genome Sequencing Center for Infectious Disease"/>
            <person name="Wu L."/>
            <person name="Ma J."/>
        </authorList>
    </citation>
    <scope>NUCLEOTIDE SEQUENCE [LARGE SCALE GENOMIC DNA]</scope>
    <source>
        <strain evidence="5">NBRC 108894</strain>
    </source>
</reference>
<comment type="caution">
    <text evidence="4">The sequence shown here is derived from an EMBL/GenBank/DDBJ whole genome shotgun (WGS) entry which is preliminary data.</text>
</comment>
<evidence type="ECO:0000256" key="1">
    <source>
        <dbReference type="SAM" id="MobiDB-lite"/>
    </source>
</evidence>
<feature type="region of interest" description="Disordered" evidence="1">
    <location>
        <begin position="218"/>
        <end position="255"/>
    </location>
</feature>
<dbReference type="PANTHER" id="PTHR42736:SF1">
    <property type="entry name" value="PROTEIN-GLUTAMINE GAMMA-GLUTAMYLTRANSFERASE"/>
    <property type="match status" value="1"/>
</dbReference>
<protein>
    <recommendedName>
        <fullName evidence="3">Transglutaminase-like domain-containing protein</fullName>
    </recommendedName>
</protein>
<keyword evidence="2" id="KW-0472">Membrane</keyword>
<gene>
    <name evidence="4" type="ORF">GCM10025881_08790</name>
</gene>
<keyword evidence="2" id="KW-0812">Transmembrane</keyword>
<dbReference type="RefSeq" id="WP_284253069.1">
    <property type="nucleotide sequence ID" value="NZ_BSVB01000001.1"/>
</dbReference>
<dbReference type="Proteomes" id="UP001157034">
    <property type="component" value="Unassembled WGS sequence"/>
</dbReference>
<evidence type="ECO:0000256" key="2">
    <source>
        <dbReference type="SAM" id="Phobius"/>
    </source>
</evidence>
<dbReference type="EMBL" id="BSVB01000001">
    <property type="protein sequence ID" value="GMA94055.1"/>
    <property type="molecule type" value="Genomic_DNA"/>
</dbReference>
<name>A0ABQ6K3A8_9MICO</name>